<reference evidence="2 3" key="1">
    <citation type="submission" date="2019-05" db="EMBL/GenBank/DDBJ databases">
        <title>Draft genome sequence of Nonomuraea zeae DSM 100528.</title>
        <authorList>
            <person name="Saricaoglu S."/>
            <person name="Isik K."/>
        </authorList>
    </citation>
    <scope>NUCLEOTIDE SEQUENCE [LARGE SCALE GENOMIC DNA]</scope>
    <source>
        <strain evidence="2 3">DSM 100528</strain>
    </source>
</reference>
<feature type="transmembrane region" description="Helical" evidence="1">
    <location>
        <begin position="7"/>
        <end position="25"/>
    </location>
</feature>
<dbReference type="AlphaFoldDB" id="A0A5S4G9N9"/>
<dbReference type="PROSITE" id="PS51257">
    <property type="entry name" value="PROKAR_LIPOPROTEIN"/>
    <property type="match status" value="1"/>
</dbReference>
<accession>A0A5S4G9N9</accession>
<sequence>MIIKPPGWPFMSAVSAVGCLVLYWAGVPHWYTIEIIFVLFFLGGPLLAIWVIRCGLASRQGPITGRLDRWLPPWYLVAGIAVALITDAPFQARFAISKPSLDAYAKTVTAEGPQDSPCRWVGLYRVCYAFTYTSADSDEHVPGSAALIAEEWAIHSNTRFLLLPVGVPEETYDDTFRHLTGHWYGWHGWDKW</sequence>
<protein>
    <submittedName>
        <fullName evidence="2">Uncharacterized protein</fullName>
    </submittedName>
</protein>
<dbReference type="RefSeq" id="WP_138693730.1">
    <property type="nucleotide sequence ID" value="NZ_JBHSAZ010000089.1"/>
</dbReference>
<feature type="transmembrane region" description="Helical" evidence="1">
    <location>
        <begin position="31"/>
        <end position="52"/>
    </location>
</feature>
<proteinExistence type="predicted"/>
<keyword evidence="1" id="KW-1133">Transmembrane helix</keyword>
<keyword evidence="1" id="KW-0472">Membrane</keyword>
<comment type="caution">
    <text evidence="2">The sequence shown here is derived from an EMBL/GenBank/DDBJ whole genome shotgun (WGS) entry which is preliminary data.</text>
</comment>
<keyword evidence="1" id="KW-0812">Transmembrane</keyword>
<keyword evidence="3" id="KW-1185">Reference proteome</keyword>
<dbReference type="Proteomes" id="UP000306628">
    <property type="component" value="Unassembled WGS sequence"/>
</dbReference>
<organism evidence="2 3">
    <name type="scientific">Nonomuraea zeae</name>
    <dbReference type="NCBI Taxonomy" id="1642303"/>
    <lineage>
        <taxon>Bacteria</taxon>
        <taxon>Bacillati</taxon>
        <taxon>Actinomycetota</taxon>
        <taxon>Actinomycetes</taxon>
        <taxon>Streptosporangiales</taxon>
        <taxon>Streptosporangiaceae</taxon>
        <taxon>Nonomuraea</taxon>
    </lineage>
</organism>
<dbReference type="OrthoDB" id="3533857at2"/>
<dbReference type="EMBL" id="VCKX01000124">
    <property type="protein sequence ID" value="TMR29234.1"/>
    <property type="molecule type" value="Genomic_DNA"/>
</dbReference>
<evidence type="ECO:0000256" key="1">
    <source>
        <dbReference type="SAM" id="Phobius"/>
    </source>
</evidence>
<name>A0A5S4G9N9_9ACTN</name>
<evidence type="ECO:0000313" key="3">
    <source>
        <dbReference type="Proteomes" id="UP000306628"/>
    </source>
</evidence>
<feature type="transmembrane region" description="Helical" evidence="1">
    <location>
        <begin position="73"/>
        <end position="90"/>
    </location>
</feature>
<gene>
    <name evidence="2" type="ORF">ETD85_33000</name>
</gene>
<evidence type="ECO:0000313" key="2">
    <source>
        <dbReference type="EMBL" id="TMR29234.1"/>
    </source>
</evidence>